<dbReference type="GO" id="GO:0009236">
    <property type="term" value="P:cobalamin biosynthetic process"/>
    <property type="evidence" value="ECO:0007669"/>
    <property type="project" value="InterPro"/>
</dbReference>
<comment type="catalytic activity">
    <reaction evidence="2">
        <text>L-glutamine + H2O = L-glutamate + NH4(+)</text>
        <dbReference type="Rhea" id="RHEA:15889"/>
        <dbReference type="ChEBI" id="CHEBI:15377"/>
        <dbReference type="ChEBI" id="CHEBI:28938"/>
        <dbReference type="ChEBI" id="CHEBI:29985"/>
        <dbReference type="ChEBI" id="CHEBI:58359"/>
        <dbReference type="EC" id="3.5.1.2"/>
    </reaction>
</comment>
<comment type="catalytic activity">
    <reaction evidence="2">
        <text>beta-D-GlcNAc-(1-&gt;4)-Mur2Ac(oyl-L-Ala-gamma-D-Glu-L-Lys-D-Ala-D-Ala)-di-trans,octa-cis-undecaprenyl diphosphate + L-glutamine + ATP + H2O = beta-D-GlcNAc-(1-&gt;4)-Mur2Ac(oyl-L-Ala-D-isoglutaminyl-L-Lys-D-Ala-D-Ala)-di-trans,octa-cis-undecaprenyl diphosphate + L-glutamate + ADP + phosphate + H(+)</text>
        <dbReference type="Rhea" id="RHEA:57928"/>
        <dbReference type="ChEBI" id="CHEBI:15377"/>
        <dbReference type="ChEBI" id="CHEBI:15378"/>
        <dbReference type="ChEBI" id="CHEBI:29985"/>
        <dbReference type="ChEBI" id="CHEBI:30616"/>
        <dbReference type="ChEBI" id="CHEBI:43474"/>
        <dbReference type="ChEBI" id="CHEBI:58359"/>
        <dbReference type="ChEBI" id="CHEBI:60033"/>
        <dbReference type="ChEBI" id="CHEBI:62233"/>
        <dbReference type="ChEBI" id="CHEBI:456216"/>
        <dbReference type="EC" id="6.3.5.13"/>
    </reaction>
</comment>
<comment type="similarity">
    <text evidence="2">Belongs to the CobB/CobQ family. GatD subfamily.</text>
</comment>
<dbReference type="EC" id="6.3.5.13" evidence="2"/>
<accession>A0A9X3FNF3</accession>
<evidence type="ECO:0000256" key="2">
    <source>
        <dbReference type="HAMAP-Rule" id="MF_02213"/>
    </source>
</evidence>
<dbReference type="PANTHER" id="PTHR21343">
    <property type="entry name" value="DETHIOBIOTIN SYNTHETASE"/>
    <property type="match status" value="1"/>
</dbReference>
<feature type="domain" description="CobB/CobQ-like glutamine amidotransferase" evidence="3">
    <location>
        <begin position="6"/>
        <end position="200"/>
    </location>
</feature>
<keyword evidence="2" id="KW-0133">Cell shape</keyword>
<feature type="active site" description="Nucleophile" evidence="2">
    <location>
        <position position="95"/>
    </location>
</feature>
<dbReference type="InterPro" id="IPR033949">
    <property type="entry name" value="CobQ_GATase1"/>
</dbReference>
<gene>
    <name evidence="2" type="primary">gatD</name>
    <name evidence="4" type="ORF">OW157_01630</name>
</gene>
<dbReference type="EMBL" id="JAPRFR010000001">
    <property type="protein sequence ID" value="MCZ0725266.1"/>
    <property type="molecule type" value="Genomic_DNA"/>
</dbReference>
<comment type="subunit">
    <text evidence="2">Forms a heterodimer with MurT.</text>
</comment>
<organism evidence="4 5">
    <name type="scientific">Aerococcus kribbianus</name>
    <dbReference type="NCBI Taxonomy" id="2999064"/>
    <lineage>
        <taxon>Bacteria</taxon>
        <taxon>Bacillati</taxon>
        <taxon>Bacillota</taxon>
        <taxon>Bacilli</taxon>
        <taxon>Lactobacillales</taxon>
        <taxon>Aerococcaceae</taxon>
        <taxon>Aerococcus</taxon>
    </lineage>
</organism>
<proteinExistence type="inferred from homology"/>
<evidence type="ECO:0000256" key="1">
    <source>
        <dbReference type="ARBA" id="ARBA00022962"/>
    </source>
</evidence>
<dbReference type="Proteomes" id="UP001146670">
    <property type="component" value="Unassembled WGS sequence"/>
</dbReference>
<feature type="active site" evidence="2">
    <location>
        <position position="194"/>
    </location>
</feature>
<dbReference type="Pfam" id="PF07685">
    <property type="entry name" value="GATase_3"/>
    <property type="match status" value="1"/>
</dbReference>
<dbReference type="EC" id="3.5.1.2" evidence="2"/>
<dbReference type="PROSITE" id="PS51274">
    <property type="entry name" value="GATASE_COBBQ"/>
    <property type="match status" value="1"/>
</dbReference>
<evidence type="ECO:0000259" key="3">
    <source>
        <dbReference type="Pfam" id="PF07685"/>
    </source>
</evidence>
<keyword evidence="2" id="KW-0961">Cell wall biogenesis/degradation</keyword>
<comment type="pathway">
    <text evidence="2">Cell wall biogenesis; peptidoglycan biosynthesis.</text>
</comment>
<sequence length="224" mass="25327">MKKTLRIAHLYGNLMNTYGDNGNLLMFQHLAKDAGYQTQTDLVSIGNDFDPKIYDFVLFGGGQDYEQKLVAQDLQSKKQSLTRYIEDYGVILGVCGGFQLLGEYYINAAGHRLEGIAALDHYTLNQVNSRFIGDIELYNDRFDQKYFGYENHNGRTFLGENTQPLGMVNQGQGNNGEDKTEGVMYKNTFGTYLHGPVLVRNRHFGQQLVDLAIDRSNKRQASNS</sequence>
<dbReference type="InterPro" id="IPR029062">
    <property type="entry name" value="Class_I_gatase-like"/>
</dbReference>
<dbReference type="GO" id="GO:0071555">
    <property type="term" value="P:cell wall organization"/>
    <property type="evidence" value="ECO:0007669"/>
    <property type="project" value="UniProtKB-KW"/>
</dbReference>
<protein>
    <recommendedName>
        <fullName evidence="2">Lipid II isoglutaminyl synthase (glutamine-hydrolyzing) subunit GatD</fullName>
        <ecNumber evidence="2">6.3.5.13</ecNumber>
    </recommendedName>
    <alternativeName>
        <fullName evidence="2">Lipid II isoglutaminyl synthase glutaminase subunit</fullName>
        <ecNumber evidence="2">3.5.1.2</ecNumber>
    </alternativeName>
</protein>
<comment type="caution">
    <text evidence="4">The sequence shown here is derived from an EMBL/GenBank/DDBJ whole genome shotgun (WGS) entry which is preliminary data.</text>
</comment>
<reference evidence="4" key="1">
    <citation type="submission" date="2022-12" db="EMBL/GenBank/DDBJ databases">
        <title>Description and comparative metabolic analysis of Aerococcus sp. nov., isolated from the feces of a pig.</title>
        <authorList>
            <person name="Chang Y.-H."/>
        </authorList>
    </citation>
    <scope>NUCLEOTIDE SEQUENCE</scope>
    <source>
        <strain evidence="4">YH-aer222</strain>
    </source>
</reference>
<feature type="binding site" evidence="2">
    <location>
        <position position="130"/>
    </location>
    <ligand>
        <name>substrate</name>
    </ligand>
</feature>
<dbReference type="HAMAP" id="MF_02213">
    <property type="entry name" value="Lipid_II_synth_GatD"/>
    <property type="match status" value="1"/>
</dbReference>
<name>A0A9X3FNF3_9LACT</name>
<dbReference type="InterPro" id="IPR011698">
    <property type="entry name" value="GATase_3"/>
</dbReference>
<dbReference type="GO" id="GO:0140282">
    <property type="term" value="F:carbon-nitrogen ligase activity on lipid II"/>
    <property type="evidence" value="ECO:0007669"/>
    <property type="project" value="UniProtKB-UniRule"/>
</dbReference>
<evidence type="ECO:0000313" key="4">
    <source>
        <dbReference type="EMBL" id="MCZ0725266.1"/>
    </source>
</evidence>
<dbReference type="GO" id="GO:0008360">
    <property type="term" value="P:regulation of cell shape"/>
    <property type="evidence" value="ECO:0007669"/>
    <property type="project" value="UniProtKB-KW"/>
</dbReference>
<keyword evidence="2" id="KW-0436">Ligase</keyword>
<dbReference type="RefSeq" id="WP_268751590.1">
    <property type="nucleotide sequence ID" value="NZ_JAPRFQ010000001.1"/>
</dbReference>
<dbReference type="SUPFAM" id="SSF52317">
    <property type="entry name" value="Class I glutamine amidotransferase-like"/>
    <property type="match status" value="1"/>
</dbReference>
<dbReference type="Gene3D" id="3.40.50.880">
    <property type="match status" value="1"/>
</dbReference>
<dbReference type="GO" id="GO:0004359">
    <property type="term" value="F:glutaminase activity"/>
    <property type="evidence" value="ECO:0007669"/>
    <property type="project" value="UniProtKB-UniRule"/>
</dbReference>
<dbReference type="GO" id="GO:0009252">
    <property type="term" value="P:peptidoglycan biosynthetic process"/>
    <property type="evidence" value="ECO:0007669"/>
    <property type="project" value="UniProtKB-UniRule"/>
</dbReference>
<keyword evidence="1 2" id="KW-0315">Glutamine amidotransferase</keyword>
<keyword evidence="5" id="KW-1185">Reference proteome</keyword>
<dbReference type="InterPro" id="IPR043702">
    <property type="entry name" value="Lipid_II_synth_GatD"/>
</dbReference>
<evidence type="ECO:0000313" key="5">
    <source>
        <dbReference type="Proteomes" id="UP001146670"/>
    </source>
</evidence>
<keyword evidence="2" id="KW-0573">Peptidoglycan synthesis</keyword>
<keyword evidence="2" id="KW-0378">Hydrolase</keyword>
<dbReference type="PANTHER" id="PTHR21343:SF9">
    <property type="entry name" value="LIPID II ISOGLUTAMINYL SYNTHASE (GLUTAMINE-HYDROLYZING) SUBUNIT GATD"/>
    <property type="match status" value="1"/>
</dbReference>
<comment type="function">
    <text evidence="2">The lipid II isoglutaminyl synthase complex catalyzes the formation of alpha-D-isoglutamine in the cell wall lipid II stem peptide. The GatD subunit catalyzes the hydrolysis of glutamine to glutamate and ammonia. The resulting ammonia molecule is channeled to the active site of MurT.</text>
</comment>
<dbReference type="AlphaFoldDB" id="A0A9X3FNF3"/>
<dbReference type="CDD" id="cd01750">
    <property type="entry name" value="GATase1_CobQ"/>
    <property type="match status" value="1"/>
</dbReference>